<comment type="similarity">
    <text evidence="2">Belongs to the MscS (TC 1.A.23) family.</text>
</comment>
<dbReference type="InterPro" id="IPR011066">
    <property type="entry name" value="MscS_channel_C_sf"/>
</dbReference>
<organism evidence="10 11">
    <name type="scientific">Sphingobacterium corticis</name>
    <dbReference type="NCBI Taxonomy" id="1812823"/>
    <lineage>
        <taxon>Bacteria</taxon>
        <taxon>Pseudomonadati</taxon>
        <taxon>Bacteroidota</taxon>
        <taxon>Sphingobacteriia</taxon>
        <taxon>Sphingobacteriales</taxon>
        <taxon>Sphingobacteriaceae</taxon>
        <taxon>Sphingobacterium</taxon>
    </lineage>
</organism>
<comment type="subcellular location">
    <subcellularLocation>
        <location evidence="1">Cell membrane</location>
        <topology evidence="1">Multi-pass membrane protein</topology>
    </subcellularLocation>
</comment>
<dbReference type="EMBL" id="JBHUMA010000006">
    <property type="protein sequence ID" value="MFD2599819.1"/>
    <property type="molecule type" value="Genomic_DNA"/>
</dbReference>
<dbReference type="Gene3D" id="3.30.70.100">
    <property type="match status" value="1"/>
</dbReference>
<dbReference type="InterPro" id="IPR010920">
    <property type="entry name" value="LSM_dom_sf"/>
</dbReference>
<keyword evidence="11" id="KW-1185">Reference proteome</keyword>
<feature type="transmembrane region" description="Helical" evidence="7">
    <location>
        <begin position="293"/>
        <end position="314"/>
    </location>
</feature>
<feature type="domain" description="Mechanosensitive ion channel MscS C-terminal" evidence="9">
    <location>
        <begin position="521"/>
        <end position="599"/>
    </location>
</feature>
<feature type="transmembrane region" description="Helical" evidence="7">
    <location>
        <begin position="428"/>
        <end position="454"/>
    </location>
</feature>
<dbReference type="SUPFAM" id="SSF50182">
    <property type="entry name" value="Sm-like ribonucleoproteins"/>
    <property type="match status" value="1"/>
</dbReference>
<feature type="domain" description="Mechanosensitive ion channel MscS" evidence="8">
    <location>
        <begin position="442"/>
        <end position="506"/>
    </location>
</feature>
<dbReference type="InterPro" id="IPR049278">
    <property type="entry name" value="MS_channel_C"/>
</dbReference>
<dbReference type="Gene3D" id="2.30.30.60">
    <property type="match status" value="1"/>
</dbReference>
<keyword evidence="4 7" id="KW-0812">Transmembrane</keyword>
<dbReference type="PANTHER" id="PTHR30221">
    <property type="entry name" value="SMALL-CONDUCTANCE MECHANOSENSITIVE CHANNEL"/>
    <property type="match status" value="1"/>
</dbReference>
<dbReference type="InterPro" id="IPR023408">
    <property type="entry name" value="MscS_beta-dom_sf"/>
</dbReference>
<gene>
    <name evidence="10" type="ORF">ACFSQ3_12740</name>
</gene>
<dbReference type="PANTHER" id="PTHR30221:SF18">
    <property type="entry name" value="SLL0590 PROTEIN"/>
    <property type="match status" value="1"/>
</dbReference>
<name>A0ABW5NP23_9SPHI</name>
<dbReference type="InterPro" id="IPR006685">
    <property type="entry name" value="MscS_channel_2nd"/>
</dbReference>
<proteinExistence type="inferred from homology"/>
<evidence type="ECO:0000259" key="8">
    <source>
        <dbReference type="Pfam" id="PF00924"/>
    </source>
</evidence>
<keyword evidence="3" id="KW-1003">Cell membrane</keyword>
<reference evidence="11" key="1">
    <citation type="journal article" date="2019" name="Int. J. Syst. Evol. Microbiol.">
        <title>The Global Catalogue of Microorganisms (GCM) 10K type strain sequencing project: providing services to taxonomists for standard genome sequencing and annotation.</title>
        <authorList>
            <consortium name="The Broad Institute Genomics Platform"/>
            <consortium name="The Broad Institute Genome Sequencing Center for Infectious Disease"/>
            <person name="Wu L."/>
            <person name="Ma J."/>
        </authorList>
    </citation>
    <scope>NUCLEOTIDE SEQUENCE [LARGE SCALE GENOMIC DNA]</scope>
    <source>
        <strain evidence="11">KCTC 42248</strain>
    </source>
</reference>
<dbReference type="InterPro" id="IPR045275">
    <property type="entry name" value="MscS_archaea/bacteria_type"/>
</dbReference>
<feature type="transmembrane region" description="Helical" evidence="7">
    <location>
        <begin position="346"/>
        <end position="367"/>
    </location>
</feature>
<dbReference type="SUPFAM" id="SSF82689">
    <property type="entry name" value="Mechanosensitive channel protein MscS (YggB), C-terminal domain"/>
    <property type="match status" value="1"/>
</dbReference>
<dbReference type="Pfam" id="PF21082">
    <property type="entry name" value="MS_channel_3rd"/>
    <property type="match status" value="1"/>
</dbReference>
<evidence type="ECO:0000256" key="6">
    <source>
        <dbReference type="ARBA" id="ARBA00023136"/>
    </source>
</evidence>
<dbReference type="Proteomes" id="UP001597393">
    <property type="component" value="Unassembled WGS sequence"/>
</dbReference>
<comment type="caution">
    <text evidence="10">The sequence shown here is derived from an EMBL/GenBank/DDBJ whole genome shotgun (WGS) entry which is preliminary data.</text>
</comment>
<keyword evidence="6 7" id="KW-0472">Membrane</keyword>
<evidence type="ECO:0000259" key="9">
    <source>
        <dbReference type="Pfam" id="PF21082"/>
    </source>
</evidence>
<feature type="transmembrane region" description="Helical" evidence="7">
    <location>
        <begin position="234"/>
        <end position="255"/>
    </location>
</feature>
<evidence type="ECO:0000256" key="4">
    <source>
        <dbReference type="ARBA" id="ARBA00022692"/>
    </source>
</evidence>
<evidence type="ECO:0000256" key="1">
    <source>
        <dbReference type="ARBA" id="ARBA00004651"/>
    </source>
</evidence>
<evidence type="ECO:0000256" key="5">
    <source>
        <dbReference type="ARBA" id="ARBA00022989"/>
    </source>
</evidence>
<feature type="transmembrane region" description="Helical" evidence="7">
    <location>
        <begin position="398"/>
        <end position="416"/>
    </location>
</feature>
<protein>
    <submittedName>
        <fullName evidence="10">Mechanosensitive ion channel family protein</fullName>
    </submittedName>
</protein>
<evidence type="ECO:0000256" key="2">
    <source>
        <dbReference type="ARBA" id="ARBA00008017"/>
    </source>
</evidence>
<sequence>MINLLSKTSFIPFIRFSFTCIWLVISTAVTSNANTFITQQRDSLISRADTLSAINNQASELTRLLEQQKTDSLKRLEVENRLINMEWNDRRQNQQLVEELRMLKSRDSILLARRKQKVDSLKLLNDGIPVVPFRDTIFRIYTSLGSYTARDRSMAIEDRIRNLASNYDFHVDSLRAFENENNWIIAWNDEMVISFNDQDALWLNTDIASLAKQKLADIKQSITKHRDETSLKNLLNALLRAALILGVVAALMFGINKIAAWLRRKLIANQGRRLRGIQIRGYQLLSPNKQVKLLWSLVTIGKWVFILLAIYLTLPMLFNLFPSTRGYAPVLLSYFLNPLREIGESIVAYFPNLITIIVICLVFRYGLKVLKFFANELHNGSLQINGFFPDWALPTYHILRVLLLAFLMIVIFPYLPGSDSSIFKGVSVFIGVLFTFSSAGALGNVVAGLVLTYMRSFSIGDRIKIGDVSGDIIEKSLLVTRVRTTKNEVISIPNSQVMNSHTINYSADSQEKGLIIHTNLTMSYEIPWQNVQELAQKAANNVVYLEKDPPAFVLNTSLDDFYVTYQVNAYTKHPNKQAIIYSELHKNLVDVFHEAGIELLSPHYRAVRDGNDLDMPKSPTEKPSGKN</sequence>
<accession>A0ABW5NP23</accession>
<evidence type="ECO:0000256" key="3">
    <source>
        <dbReference type="ARBA" id="ARBA00022475"/>
    </source>
</evidence>
<dbReference type="RefSeq" id="WP_380869943.1">
    <property type="nucleotide sequence ID" value="NZ_JBHUMA010000006.1"/>
</dbReference>
<evidence type="ECO:0000256" key="7">
    <source>
        <dbReference type="SAM" id="Phobius"/>
    </source>
</evidence>
<evidence type="ECO:0000313" key="10">
    <source>
        <dbReference type="EMBL" id="MFD2599819.1"/>
    </source>
</evidence>
<dbReference type="Pfam" id="PF00924">
    <property type="entry name" value="MS_channel_2nd"/>
    <property type="match status" value="1"/>
</dbReference>
<keyword evidence="5 7" id="KW-1133">Transmembrane helix</keyword>
<evidence type="ECO:0000313" key="11">
    <source>
        <dbReference type="Proteomes" id="UP001597393"/>
    </source>
</evidence>